<protein>
    <submittedName>
        <fullName evidence="1">Uncharacterized protein</fullName>
    </submittedName>
</protein>
<proteinExistence type="predicted"/>
<dbReference type="EMBL" id="CP035928">
    <property type="protein sequence ID" value="QEP34860.1"/>
    <property type="molecule type" value="Genomic_DNA"/>
</dbReference>
<sequence>MDGKIVVTYKIVYKNDFNLELTLNKLLANEKVARAIKNEFAKGVRNLDLFTKDTNSKVFIETKKELYELEVNKDDFADLLTLAEEDAATRKLIKKDHSHIELVNIETID</sequence>
<dbReference type="KEGG" id="apai:APAC_1773"/>
<keyword evidence="2" id="KW-1185">Reference proteome</keyword>
<reference evidence="1 2" key="3">
    <citation type="submission" date="2019-09" db="EMBL/GenBank/DDBJ databases">
        <title>Taxonomic note: a critical rebuttal of the proposed division of the genus Arcobacter into six genera, emended descriptions of Arcobacter anaerophilus and the genus Arcobacter, and an assessment of genus-level boundaries for Epsilonproteobacteria using in silico genomic comparator tools.</title>
        <authorList>
            <person name="On S.L.W."/>
            <person name="Miller W.G."/>
            <person name="Biggs P."/>
            <person name="Cornelius A."/>
            <person name="Vandamme P."/>
        </authorList>
    </citation>
    <scope>NUCLEOTIDE SEQUENCE [LARGE SCALE GENOMIC DNA]</scope>
    <source>
        <strain evidence="1 2">LMG 26638</strain>
    </source>
</reference>
<reference evidence="1 2" key="2">
    <citation type="submission" date="2019-09" db="EMBL/GenBank/DDBJ databases">
        <title>Complete genome sequencing of four Arcobacter species reveals a diverse suite of mobile elements.</title>
        <authorList>
            <person name="Miller W.G."/>
            <person name="Yee E."/>
            <person name="Bono J.L."/>
        </authorList>
    </citation>
    <scope>NUCLEOTIDE SEQUENCE [LARGE SCALE GENOMIC DNA]</scope>
    <source>
        <strain evidence="1 2">LMG 26638</strain>
    </source>
</reference>
<name>A0A5C2H7B9_9BACT</name>
<accession>A0A5C2H7B9</accession>
<evidence type="ECO:0000313" key="2">
    <source>
        <dbReference type="Proteomes" id="UP000322726"/>
    </source>
</evidence>
<dbReference type="AlphaFoldDB" id="A0A5C2H7B9"/>
<dbReference type="Proteomes" id="UP000322726">
    <property type="component" value="Chromosome"/>
</dbReference>
<reference evidence="2" key="1">
    <citation type="submission" date="2019-09" db="EMBL/GenBank/DDBJ databases">
        <title>Complete genome sequencing of four Arcobacter species reveals a diverse suite of mobile elements.</title>
        <authorList>
            <person name="On S.L.W."/>
            <person name="Miller W.G."/>
            <person name="Biggs P."/>
            <person name="Cornelius A."/>
            <person name="Vandamme P."/>
        </authorList>
    </citation>
    <scope>NUCLEOTIDE SEQUENCE [LARGE SCALE GENOMIC DNA]</scope>
    <source>
        <strain evidence="2">LMG 26638</strain>
    </source>
</reference>
<evidence type="ECO:0000313" key="1">
    <source>
        <dbReference type="EMBL" id="QEP34860.1"/>
    </source>
</evidence>
<gene>
    <name evidence="1" type="ORF">APAC_1773</name>
</gene>
<dbReference type="OrthoDB" id="5334644at2"/>
<dbReference type="RefSeq" id="WP_130233781.1">
    <property type="nucleotide sequence ID" value="NZ_BMEF01000013.1"/>
</dbReference>
<organism evidence="1 2">
    <name type="scientific">Malaciobacter pacificus</name>
    <dbReference type="NCBI Taxonomy" id="1080223"/>
    <lineage>
        <taxon>Bacteria</taxon>
        <taxon>Pseudomonadati</taxon>
        <taxon>Campylobacterota</taxon>
        <taxon>Epsilonproteobacteria</taxon>
        <taxon>Campylobacterales</taxon>
        <taxon>Arcobacteraceae</taxon>
        <taxon>Malaciobacter</taxon>
    </lineage>
</organism>